<proteinExistence type="predicted"/>
<dbReference type="AlphaFoldDB" id="A0A834PG13"/>
<protein>
    <submittedName>
        <fullName evidence="1">Uncharacterized protein</fullName>
    </submittedName>
</protein>
<keyword evidence="2" id="KW-1185">Reference proteome</keyword>
<evidence type="ECO:0000313" key="1">
    <source>
        <dbReference type="EMBL" id="KAF7439102.1"/>
    </source>
</evidence>
<gene>
    <name evidence="1" type="ORF">H0235_001493</name>
</gene>
<comment type="caution">
    <text evidence="1">The sequence shown here is derived from an EMBL/GenBank/DDBJ whole genome shotgun (WGS) entry which is preliminary data.</text>
</comment>
<sequence>MSPTLDNETELAIAEITERSIRLQQKKMFIPLGRNDMEKRIRRGTREGPVNLEHSIVFVHGTLKASGCHDVGVLHANYTPYPRLRLNADDISYWTVRSWLRNVHLITFAKARARVIELRAIDLRGESRLVER</sequence>
<evidence type="ECO:0000313" key="2">
    <source>
        <dbReference type="Proteomes" id="UP000600918"/>
    </source>
</evidence>
<dbReference type="Proteomes" id="UP000600918">
    <property type="component" value="Unassembled WGS sequence"/>
</dbReference>
<organism evidence="1 2">
    <name type="scientific">Vespula pensylvanica</name>
    <name type="common">Western yellow jacket</name>
    <name type="synonym">Wasp</name>
    <dbReference type="NCBI Taxonomy" id="30213"/>
    <lineage>
        <taxon>Eukaryota</taxon>
        <taxon>Metazoa</taxon>
        <taxon>Ecdysozoa</taxon>
        <taxon>Arthropoda</taxon>
        <taxon>Hexapoda</taxon>
        <taxon>Insecta</taxon>
        <taxon>Pterygota</taxon>
        <taxon>Neoptera</taxon>
        <taxon>Endopterygota</taxon>
        <taxon>Hymenoptera</taxon>
        <taxon>Apocrita</taxon>
        <taxon>Aculeata</taxon>
        <taxon>Vespoidea</taxon>
        <taxon>Vespidae</taxon>
        <taxon>Vespinae</taxon>
        <taxon>Vespula</taxon>
    </lineage>
</organism>
<reference evidence="1" key="1">
    <citation type="journal article" date="2020" name="G3 (Bethesda)">
        <title>High-Quality Assemblies for Three Invasive Social Wasps from the &lt;i&gt;Vespula&lt;/i&gt; Genus.</title>
        <authorList>
            <person name="Harrop T.W.R."/>
            <person name="Guhlin J."/>
            <person name="McLaughlin G.M."/>
            <person name="Permina E."/>
            <person name="Stockwell P."/>
            <person name="Gilligan J."/>
            <person name="Le Lec M.F."/>
            <person name="Gruber M.A.M."/>
            <person name="Quinn O."/>
            <person name="Lovegrove M."/>
            <person name="Duncan E.J."/>
            <person name="Remnant E.J."/>
            <person name="Van Eeckhoven J."/>
            <person name="Graham B."/>
            <person name="Knapp R.A."/>
            <person name="Langford K.W."/>
            <person name="Kronenberg Z."/>
            <person name="Press M.O."/>
            <person name="Eacker S.M."/>
            <person name="Wilson-Rankin E.E."/>
            <person name="Purcell J."/>
            <person name="Lester P.J."/>
            <person name="Dearden P.K."/>
        </authorList>
    </citation>
    <scope>NUCLEOTIDE SEQUENCE</scope>
    <source>
        <strain evidence="1">Volc-1</strain>
    </source>
</reference>
<dbReference type="EMBL" id="JACSDY010000001">
    <property type="protein sequence ID" value="KAF7439102.1"/>
    <property type="molecule type" value="Genomic_DNA"/>
</dbReference>
<name>A0A834PG13_VESPE</name>
<accession>A0A834PG13</accession>